<protein>
    <recommendedName>
        <fullName evidence="3">Tetratricopeptide repeat protein</fullName>
    </recommendedName>
</protein>
<organism evidence="1 2">
    <name type="scientific">Arthrobacter echini</name>
    <dbReference type="NCBI Taxonomy" id="1529066"/>
    <lineage>
        <taxon>Bacteria</taxon>
        <taxon>Bacillati</taxon>
        <taxon>Actinomycetota</taxon>
        <taxon>Actinomycetes</taxon>
        <taxon>Micrococcales</taxon>
        <taxon>Micrococcaceae</taxon>
        <taxon>Arthrobacter</taxon>
    </lineage>
</organism>
<dbReference type="InterPro" id="IPR011990">
    <property type="entry name" value="TPR-like_helical_dom_sf"/>
</dbReference>
<evidence type="ECO:0008006" key="3">
    <source>
        <dbReference type="Google" id="ProtNLM"/>
    </source>
</evidence>
<dbReference type="RefSeq" id="WP_136454483.1">
    <property type="nucleotide sequence ID" value="NZ_SSWH01000007.1"/>
</dbReference>
<dbReference type="EMBL" id="SSWH01000007">
    <property type="protein sequence ID" value="THJ66280.1"/>
    <property type="molecule type" value="Genomic_DNA"/>
</dbReference>
<keyword evidence="2" id="KW-1185">Reference proteome</keyword>
<evidence type="ECO:0000313" key="2">
    <source>
        <dbReference type="Proteomes" id="UP000305233"/>
    </source>
</evidence>
<dbReference type="OrthoDB" id="3675359at2"/>
<accession>A0A4S5E4E5</accession>
<dbReference type="SUPFAM" id="SSF48452">
    <property type="entry name" value="TPR-like"/>
    <property type="match status" value="1"/>
</dbReference>
<comment type="caution">
    <text evidence="1">The sequence shown here is derived from an EMBL/GenBank/DDBJ whole genome shotgun (WGS) entry which is preliminary data.</text>
</comment>
<dbReference type="Proteomes" id="UP000305233">
    <property type="component" value="Unassembled WGS sequence"/>
</dbReference>
<sequence>MAYDEAVGARLLLELQARDAWNRRDYAGAKNVARQLASSAQHDGDDLSWWNATFLVSECARKQGMMRESAAIAERLADHPLTQRSKALSARVSSLISFALQGSGDLAPAIAAGRHAVEIASSEIGQPNILVEALNALIAALADSDQREAAWQESQSLAAILVSHPESPYAGQSYWAMGNVAFLLKQIDEGVYYHRLAAKTISPMNDLDLWSRFNRASASLRLSAGVVESETLECIERAEMANFIIGGTDRDREELKLTRAHWLVLTGQFDTATELLHSVIDHKDLVASHTAAQAHLLLGQALAESGSTADAITQLELGEDLFLQSGAQDRAATARQLIDDLQQR</sequence>
<dbReference type="AlphaFoldDB" id="A0A4S5E4E5"/>
<name>A0A4S5E4E5_9MICC</name>
<reference evidence="1 2" key="1">
    <citation type="submission" date="2019-04" db="EMBL/GenBank/DDBJ databases">
        <authorList>
            <person name="Liu Q."/>
            <person name="Xin Y.-H."/>
        </authorList>
    </citation>
    <scope>NUCLEOTIDE SEQUENCE [LARGE SCALE GENOMIC DNA]</scope>
    <source>
        <strain evidence="1 2">AM23</strain>
    </source>
</reference>
<gene>
    <name evidence="1" type="ORF">E8P82_09825</name>
</gene>
<dbReference type="Gene3D" id="1.25.40.10">
    <property type="entry name" value="Tetratricopeptide repeat domain"/>
    <property type="match status" value="1"/>
</dbReference>
<proteinExistence type="predicted"/>
<evidence type="ECO:0000313" key="1">
    <source>
        <dbReference type="EMBL" id="THJ66280.1"/>
    </source>
</evidence>